<dbReference type="Pfam" id="PF24842">
    <property type="entry name" value="UFD1_N2"/>
    <property type="match status" value="1"/>
</dbReference>
<feature type="domain" description="Ubiquitin fusion degradation protein UFD1 N-terminal subdomain 1" evidence="6">
    <location>
        <begin position="91"/>
        <end position="186"/>
    </location>
</feature>
<dbReference type="InterPro" id="IPR042299">
    <property type="entry name" value="Ufd1-like_Nn"/>
</dbReference>
<evidence type="ECO:0000256" key="3">
    <source>
        <dbReference type="ARBA" id="ARBA00071119"/>
    </source>
</evidence>
<dbReference type="OMA" id="DARMNEE"/>
<dbReference type="GO" id="GO:0031593">
    <property type="term" value="F:polyubiquitin modification-dependent protein binding"/>
    <property type="evidence" value="ECO:0007669"/>
    <property type="project" value="TreeGrafter"/>
</dbReference>
<feature type="transmembrane region" description="Helical" evidence="5">
    <location>
        <begin position="47"/>
        <end position="70"/>
    </location>
</feature>
<name>A0A1D2MFG5_ORCCI</name>
<dbReference type="GO" id="GO:0006511">
    <property type="term" value="P:ubiquitin-dependent protein catabolic process"/>
    <property type="evidence" value="ECO:0007669"/>
    <property type="project" value="InterPro"/>
</dbReference>
<evidence type="ECO:0000256" key="1">
    <source>
        <dbReference type="ARBA" id="ARBA00006043"/>
    </source>
</evidence>
<dbReference type="FunFam" id="2.40.40.50:FF:000001">
    <property type="entry name" value="Ubiquitin fusion degradation protein 1 homolog"/>
    <property type="match status" value="1"/>
</dbReference>
<dbReference type="STRING" id="48709.A0A1D2MFG5"/>
<keyword evidence="2" id="KW-0833">Ubl conjugation pathway</keyword>
<feature type="domain" description="Ubiquitin fusion degradation protein UFD1 N-terminal subdomain 2" evidence="7">
    <location>
        <begin position="188"/>
        <end position="262"/>
    </location>
</feature>
<dbReference type="Proteomes" id="UP000094527">
    <property type="component" value="Unassembled WGS sequence"/>
</dbReference>
<accession>A0A1D2MFG5</accession>
<evidence type="ECO:0000313" key="8">
    <source>
        <dbReference type="EMBL" id="ODM91662.1"/>
    </source>
</evidence>
<evidence type="ECO:0000313" key="9">
    <source>
        <dbReference type="Proteomes" id="UP000094527"/>
    </source>
</evidence>
<evidence type="ECO:0000256" key="4">
    <source>
        <dbReference type="SAM" id="MobiDB-lite"/>
    </source>
</evidence>
<keyword evidence="5" id="KW-0812">Transmembrane</keyword>
<dbReference type="FunFam" id="3.10.330.10:FF:000002">
    <property type="entry name" value="ubiquitin fusion degradation protein 1 homolog"/>
    <property type="match status" value="1"/>
</dbReference>
<reference evidence="8 9" key="1">
    <citation type="journal article" date="2016" name="Genome Biol. Evol.">
        <title>Gene Family Evolution Reflects Adaptation to Soil Environmental Stressors in the Genome of the Collembolan Orchesella cincta.</title>
        <authorList>
            <person name="Faddeeva-Vakhrusheva A."/>
            <person name="Derks M.F."/>
            <person name="Anvar S.Y."/>
            <person name="Agamennone V."/>
            <person name="Suring W."/>
            <person name="Smit S."/>
            <person name="van Straalen N.M."/>
            <person name="Roelofs D."/>
        </authorList>
    </citation>
    <scope>NUCLEOTIDE SEQUENCE [LARGE SCALE GENOMIC DNA]</scope>
    <source>
        <tissue evidence="8">Mixed pool</tissue>
    </source>
</reference>
<evidence type="ECO:0000259" key="7">
    <source>
        <dbReference type="Pfam" id="PF24842"/>
    </source>
</evidence>
<dbReference type="EMBL" id="LJIJ01001456">
    <property type="protein sequence ID" value="ODM91662.1"/>
    <property type="molecule type" value="Genomic_DNA"/>
</dbReference>
<dbReference type="OrthoDB" id="422728at2759"/>
<protein>
    <recommendedName>
        <fullName evidence="3">Ubiquitin fusion degradation protein 1 homolog</fullName>
    </recommendedName>
</protein>
<proteinExistence type="inferred from homology"/>
<dbReference type="Gene3D" id="3.10.330.10">
    <property type="match status" value="1"/>
</dbReference>
<dbReference type="PANTHER" id="PTHR12555">
    <property type="entry name" value="UBIQUITIN FUSION DEGRADATON PROTEIN 1"/>
    <property type="match status" value="1"/>
</dbReference>
<dbReference type="GO" id="GO:0036503">
    <property type="term" value="P:ERAD pathway"/>
    <property type="evidence" value="ECO:0007669"/>
    <property type="project" value="TreeGrafter"/>
</dbReference>
<dbReference type="InterPro" id="IPR055417">
    <property type="entry name" value="UFD1_N1"/>
</dbReference>
<evidence type="ECO:0000256" key="2">
    <source>
        <dbReference type="ARBA" id="ARBA00022786"/>
    </source>
</evidence>
<dbReference type="AlphaFoldDB" id="A0A1D2MFG5"/>
<feature type="region of interest" description="Disordered" evidence="4">
    <location>
        <begin position="353"/>
        <end position="373"/>
    </location>
</feature>
<evidence type="ECO:0000259" key="6">
    <source>
        <dbReference type="Pfam" id="PF03152"/>
    </source>
</evidence>
<keyword evidence="9" id="KW-1185">Reference proteome</keyword>
<dbReference type="InterPro" id="IPR004854">
    <property type="entry name" value="Ufd1-like"/>
</dbReference>
<comment type="similarity">
    <text evidence="1">Belongs to the UFD1 family.</text>
</comment>
<dbReference type="GO" id="GO:0034098">
    <property type="term" value="C:VCP-NPL4-UFD1 AAA ATPase complex"/>
    <property type="evidence" value="ECO:0007669"/>
    <property type="project" value="TreeGrafter"/>
</dbReference>
<dbReference type="InterPro" id="IPR055418">
    <property type="entry name" value="UFD1_N2"/>
</dbReference>
<keyword evidence="5" id="KW-1133">Transmembrane helix</keyword>
<organism evidence="8 9">
    <name type="scientific">Orchesella cincta</name>
    <name type="common">Springtail</name>
    <name type="synonym">Podura cincta</name>
    <dbReference type="NCBI Taxonomy" id="48709"/>
    <lineage>
        <taxon>Eukaryota</taxon>
        <taxon>Metazoa</taxon>
        <taxon>Ecdysozoa</taxon>
        <taxon>Arthropoda</taxon>
        <taxon>Hexapoda</taxon>
        <taxon>Collembola</taxon>
        <taxon>Entomobryomorpha</taxon>
        <taxon>Entomobryoidea</taxon>
        <taxon>Orchesellidae</taxon>
        <taxon>Orchesellinae</taxon>
        <taxon>Orchesella</taxon>
    </lineage>
</organism>
<keyword evidence="5" id="KW-0472">Membrane</keyword>
<dbReference type="Gene3D" id="2.40.40.50">
    <property type="entry name" value="Ubiquitin fusion degradation protein UFD1, N-terminal domain"/>
    <property type="match status" value="1"/>
</dbReference>
<dbReference type="PANTHER" id="PTHR12555:SF13">
    <property type="entry name" value="UBIQUITIN RECOGNITION FACTOR IN ER-ASSOCIATED DEGRADATION PROTEIN 1"/>
    <property type="match status" value="1"/>
</dbReference>
<evidence type="ECO:0000256" key="5">
    <source>
        <dbReference type="SAM" id="Phobius"/>
    </source>
</evidence>
<dbReference type="Pfam" id="PF03152">
    <property type="entry name" value="UFD1_N1"/>
    <property type="match status" value="1"/>
</dbReference>
<sequence>MSFLASGLTGPNVALHTKGESGNLIIIITSPADVDTLVRREVKETSLSTFLILLFVIIQFNIPAPAAAFYKMFNIQNLFQDLVRPRPFIVDYQCYSISMFPGHDRQEVENGGKIFLPPSALQYLTQLNVAYPMLFKLTNLIDNRSTHCGVLEFVADEGKMYIPYWMMRNLMIDEGAMVQVESATLPVATFSKFEPQSSDFLEISNPKAMLENALRNFACLTAGDVIAIRYNDQVYEMRVLETRPGDAVNIIECDMNVEFSRPVGYVEPDYTKLKKKEGHEVGAVGVTGVSESTYLPFLGGGNRLDGKNVPITCPPAARLVPRDAPDFDFVVGNLRFCRNVSYNGNIIDDGQNESGFKPFGGSGSVLQQRPAKP</sequence>
<gene>
    <name evidence="8" type="ORF">Ocin01_15021</name>
</gene>
<comment type="caution">
    <text evidence="8">The sequence shown here is derived from an EMBL/GenBank/DDBJ whole genome shotgun (WGS) entry which is preliminary data.</text>
</comment>